<comment type="caution">
    <text evidence="1">The sequence shown here is derived from an EMBL/GenBank/DDBJ whole genome shotgun (WGS) entry which is preliminary data.</text>
</comment>
<dbReference type="Proteomes" id="UP000075591">
    <property type="component" value="Unassembled WGS sequence"/>
</dbReference>
<accession>A0A150AUR6</accession>
<evidence type="ECO:0000313" key="2">
    <source>
        <dbReference type="Proteomes" id="UP000075591"/>
    </source>
</evidence>
<reference evidence="1 2" key="1">
    <citation type="submission" date="2015-12" db="EMBL/GenBank/DDBJ databases">
        <title>Bacillus cereus Group isolate.</title>
        <authorList>
            <person name="Kovac J."/>
        </authorList>
    </citation>
    <scope>NUCLEOTIDE SEQUENCE [LARGE SCALE GENOMIC DNA]</scope>
    <source>
        <strain evidence="1 2">FSL W8-0275</strain>
    </source>
</reference>
<dbReference type="PATRIC" id="fig|1396.442.peg.2428"/>
<gene>
    <name evidence="1" type="ORF">AT274_00855</name>
</gene>
<name>A0A150AUR6_BACCE</name>
<evidence type="ECO:0000313" key="1">
    <source>
        <dbReference type="EMBL" id="KXX85430.1"/>
    </source>
</evidence>
<dbReference type="EMBL" id="LOMT01000157">
    <property type="protein sequence ID" value="KXX85430.1"/>
    <property type="molecule type" value="Genomic_DNA"/>
</dbReference>
<sequence>MLCITDIGDVEKYMCRYKHKETVNILCKQKTSYFFITVKDIGIYNGKQKVDESNDKNRNNVIK</sequence>
<proteinExistence type="predicted"/>
<protein>
    <submittedName>
        <fullName evidence="1">Uncharacterized protein</fullName>
    </submittedName>
</protein>
<dbReference type="AlphaFoldDB" id="A0A150AUR6"/>
<organism evidence="1 2">
    <name type="scientific">Bacillus cereus</name>
    <dbReference type="NCBI Taxonomy" id="1396"/>
    <lineage>
        <taxon>Bacteria</taxon>
        <taxon>Bacillati</taxon>
        <taxon>Bacillota</taxon>
        <taxon>Bacilli</taxon>
        <taxon>Bacillales</taxon>
        <taxon>Bacillaceae</taxon>
        <taxon>Bacillus</taxon>
        <taxon>Bacillus cereus group</taxon>
    </lineage>
</organism>